<dbReference type="GO" id="GO:0016853">
    <property type="term" value="F:isomerase activity"/>
    <property type="evidence" value="ECO:0007669"/>
    <property type="project" value="UniProtKB-KW"/>
</dbReference>
<feature type="compositionally biased region" description="Basic and acidic residues" evidence="1">
    <location>
        <begin position="57"/>
        <end position="80"/>
    </location>
</feature>
<dbReference type="Pfam" id="PF13624">
    <property type="entry name" value="SurA_N_3"/>
    <property type="match status" value="1"/>
</dbReference>
<dbReference type="AlphaFoldDB" id="A0A4U1MKV3"/>
<dbReference type="Gene3D" id="1.10.8.1040">
    <property type="match status" value="1"/>
</dbReference>
<dbReference type="PANTHER" id="PTHR47245:SF2">
    <property type="entry name" value="PEPTIDYL-PROLYL CIS-TRANS ISOMERASE HP_0175-RELATED"/>
    <property type="match status" value="1"/>
</dbReference>
<comment type="caution">
    <text evidence="2">The sequence shown here is derived from an EMBL/GenBank/DDBJ whole genome shotgun (WGS) entry which is preliminary data.</text>
</comment>
<dbReference type="PANTHER" id="PTHR47245">
    <property type="entry name" value="PEPTIDYLPROLYL ISOMERASE"/>
    <property type="match status" value="1"/>
</dbReference>
<evidence type="ECO:0000256" key="1">
    <source>
        <dbReference type="SAM" id="MobiDB-lite"/>
    </source>
</evidence>
<gene>
    <name evidence="2" type="ORF">FBF83_10730</name>
</gene>
<dbReference type="OrthoDB" id="4775280at2"/>
<evidence type="ECO:0000313" key="3">
    <source>
        <dbReference type="Proteomes" id="UP000310541"/>
    </source>
</evidence>
<proteinExistence type="predicted"/>
<name>A0A4U1MKV3_9BACL</name>
<dbReference type="SUPFAM" id="SSF109998">
    <property type="entry name" value="Triger factor/SurA peptide-binding domain-like"/>
    <property type="match status" value="1"/>
</dbReference>
<accession>A0A4U1MKV3</accession>
<feature type="region of interest" description="Disordered" evidence="1">
    <location>
        <begin position="54"/>
        <end position="80"/>
    </location>
</feature>
<reference evidence="2 3" key="1">
    <citation type="submission" date="2019-04" db="EMBL/GenBank/DDBJ databases">
        <title>Genome sequence of Bacillus hwajinpoensis strain Y2.</title>
        <authorList>
            <person name="Fair J.L."/>
            <person name="Maclea K.S."/>
        </authorList>
    </citation>
    <scope>NUCLEOTIDE SEQUENCE [LARGE SCALE GENOMIC DNA]</scope>
    <source>
        <strain evidence="2 3">Y2</strain>
    </source>
</reference>
<feature type="region of interest" description="Disordered" evidence="1">
    <location>
        <begin position="213"/>
        <end position="237"/>
    </location>
</feature>
<evidence type="ECO:0000313" key="2">
    <source>
        <dbReference type="EMBL" id="TKD71060.1"/>
    </source>
</evidence>
<dbReference type="InterPro" id="IPR027304">
    <property type="entry name" value="Trigger_fact/SurA_dom_sf"/>
</dbReference>
<dbReference type="EMBL" id="SWFM01000002">
    <property type="protein sequence ID" value="TKD71060.1"/>
    <property type="molecule type" value="Genomic_DNA"/>
</dbReference>
<protein>
    <submittedName>
        <fullName evidence="2">Peptidylprolyl isomerase</fullName>
    </submittedName>
</protein>
<sequence length="272" mass="31100">MVFLPYLCIRVFNSAYMWNNRHSLSKGACELRKLTYLLITGLVLVALAACGGNENSSNDKKQEDTKTEEKAGEQKQPEVDKVDADKVMATVNGTEITGEDFNPVYENNQMQYVQMGQEVPKEQLEQMKKQIVDSLVGQELILQDAKDKGYEASEEQVDKELKGVKEEFENEDQFKEALKKNDMSVKELRKQLADNVLYSTYVEKEIKVDEVSEEDMKKSYEKAKEQGGSEEMPAYEDVKPQIKESLEKEQLGKKMQELVEKLKKDADVKTNV</sequence>
<dbReference type="Proteomes" id="UP000310541">
    <property type="component" value="Unassembled WGS sequence"/>
</dbReference>
<organism evidence="2 3">
    <name type="scientific">Guptibacillus hwajinpoensis</name>
    <dbReference type="NCBI Taxonomy" id="208199"/>
    <lineage>
        <taxon>Bacteria</taxon>
        <taxon>Bacillati</taxon>
        <taxon>Bacillota</taxon>
        <taxon>Bacilli</taxon>
        <taxon>Bacillales</taxon>
        <taxon>Guptibacillaceae</taxon>
        <taxon>Guptibacillus</taxon>
    </lineage>
</organism>
<keyword evidence="2" id="KW-0413">Isomerase</keyword>
<dbReference type="InterPro" id="IPR050245">
    <property type="entry name" value="PrsA_foldase"/>
</dbReference>
<feature type="compositionally biased region" description="Basic and acidic residues" evidence="1">
    <location>
        <begin position="213"/>
        <end position="227"/>
    </location>
</feature>
<dbReference type="Gene3D" id="6.10.140.970">
    <property type="match status" value="1"/>
</dbReference>